<proteinExistence type="predicted"/>
<name>A0ABY4MCZ1_9ACTN</name>
<gene>
    <name evidence="1" type="ORF">K9S39_30655</name>
</gene>
<keyword evidence="2" id="KW-1185">Reference proteome</keyword>
<evidence type="ECO:0000313" key="2">
    <source>
        <dbReference type="Proteomes" id="UP000830115"/>
    </source>
</evidence>
<dbReference type="RefSeq" id="WP_248866558.1">
    <property type="nucleotide sequence ID" value="NZ_CP086322.1"/>
</dbReference>
<sequence>MVDPAPEGETLAEIARRTGRPLTTVRNTWTRHPHFPDPIDKRGRWNVYEPIAIDGFIRDHIDRQAVQLEPDRLYTAQHLEAAGIGIRAGTIRADLTRGRWPQPDDTTDGVNRWYGRTAAKALEKRRGYRRSRER</sequence>
<evidence type="ECO:0000313" key="1">
    <source>
        <dbReference type="EMBL" id="UQA95645.1"/>
    </source>
</evidence>
<evidence type="ECO:0008006" key="3">
    <source>
        <dbReference type="Google" id="ProtNLM"/>
    </source>
</evidence>
<protein>
    <recommendedName>
        <fullName evidence="3">Helix-turn-helix domain-containing protein</fullName>
    </recommendedName>
</protein>
<reference evidence="1" key="1">
    <citation type="submission" date="2021-10" db="EMBL/GenBank/DDBJ databases">
        <title>Streptomyces nigrumlapis sp.nov.,an antimicrobial producing actinobacterium isolated from Black Gobi rocks.</title>
        <authorList>
            <person name="Wen Y."/>
            <person name="Zhang W."/>
            <person name="Liu X.G."/>
        </authorList>
    </citation>
    <scope>NUCLEOTIDE SEQUENCE</scope>
    <source>
        <strain evidence="1">ST13-2-2</strain>
    </source>
</reference>
<dbReference type="Proteomes" id="UP000830115">
    <property type="component" value="Chromosome"/>
</dbReference>
<accession>A0ABY4MCZ1</accession>
<dbReference type="EMBL" id="CP086322">
    <property type="protein sequence ID" value="UQA95645.1"/>
    <property type="molecule type" value="Genomic_DNA"/>
</dbReference>
<organism evidence="1 2">
    <name type="scientific">Streptomyces halobius</name>
    <dbReference type="NCBI Taxonomy" id="2879846"/>
    <lineage>
        <taxon>Bacteria</taxon>
        <taxon>Bacillati</taxon>
        <taxon>Actinomycetota</taxon>
        <taxon>Actinomycetes</taxon>
        <taxon>Kitasatosporales</taxon>
        <taxon>Streptomycetaceae</taxon>
        <taxon>Streptomyces</taxon>
    </lineage>
</organism>